<protein>
    <submittedName>
        <fullName evidence="2">Meiosis inhibitor protein 1-like</fullName>
    </submittedName>
</protein>
<dbReference type="GeneID" id="106601176"/>
<sequence length="122" mass="13287">MVCTREDPLAERAVEVLGSFLRGCKAGLCTLLRPTLLQLLQRLGLESSQGTGAVGSLPLVLRLLCLMQTSGSTENEMDGIHFRLLYHVSKLAGKLQASNTECLLPAFSYLYCCLHLSPPSLH</sequence>
<dbReference type="RefSeq" id="XP_014048635.2">
    <property type="nucleotide sequence ID" value="XM_014193160.2"/>
</dbReference>
<evidence type="ECO:0000313" key="1">
    <source>
        <dbReference type="Proteomes" id="UP001652741"/>
    </source>
</evidence>
<evidence type="ECO:0000313" key="2">
    <source>
        <dbReference type="RefSeq" id="XP_014048635.2"/>
    </source>
</evidence>
<dbReference type="PANTHER" id="PTHR12044">
    <property type="entry name" value="BCL2 INTERACTING MEDIATOR OF CELL DEATH"/>
    <property type="match status" value="1"/>
</dbReference>
<dbReference type="Proteomes" id="UP001652741">
    <property type="component" value="Chromosome ssa03"/>
</dbReference>
<dbReference type="AlphaFoldDB" id="A0A1S3R8F1"/>
<dbReference type="GO" id="GO:0007127">
    <property type="term" value="P:meiosis I"/>
    <property type="evidence" value="ECO:0007669"/>
    <property type="project" value="TreeGrafter"/>
</dbReference>
<keyword evidence="1" id="KW-1185">Reference proteome</keyword>
<dbReference type="KEGG" id="sasa:106601176"/>
<proteinExistence type="predicted"/>
<name>A0A1S3R8F1_SALSA</name>
<accession>A0A1S3R8F1</accession>
<organism evidence="1 2">
    <name type="scientific">Salmo salar</name>
    <name type="common">Atlantic salmon</name>
    <dbReference type="NCBI Taxonomy" id="8030"/>
    <lineage>
        <taxon>Eukaryota</taxon>
        <taxon>Metazoa</taxon>
        <taxon>Chordata</taxon>
        <taxon>Craniata</taxon>
        <taxon>Vertebrata</taxon>
        <taxon>Euteleostomi</taxon>
        <taxon>Actinopterygii</taxon>
        <taxon>Neopterygii</taxon>
        <taxon>Teleostei</taxon>
        <taxon>Protacanthopterygii</taxon>
        <taxon>Salmoniformes</taxon>
        <taxon>Salmonidae</taxon>
        <taxon>Salmoninae</taxon>
        <taxon>Salmo</taxon>
    </lineage>
</organism>
<dbReference type="PANTHER" id="PTHR12044:SF14">
    <property type="entry name" value="MEIOTIC DOUBLE-STRANDED BREAK FORMATION PROTEIN 1"/>
    <property type="match status" value="1"/>
</dbReference>
<dbReference type="InterPro" id="IPR052133">
    <property type="entry name" value="Immune_Signaling-Apoptosis_Reg"/>
</dbReference>
<gene>
    <name evidence="2" type="primary">LOC106601176</name>
</gene>
<reference evidence="2" key="1">
    <citation type="submission" date="2025-08" db="UniProtKB">
        <authorList>
            <consortium name="RefSeq"/>
        </authorList>
    </citation>
    <scope>IDENTIFICATION</scope>
</reference>